<protein>
    <submittedName>
        <fullName evidence="2">Uncharacterized protein</fullName>
    </submittedName>
</protein>
<evidence type="ECO:0000313" key="2">
    <source>
        <dbReference type="EMBL" id="KAF2692198.1"/>
    </source>
</evidence>
<proteinExistence type="predicted"/>
<feature type="region of interest" description="Disordered" evidence="1">
    <location>
        <begin position="16"/>
        <end position="44"/>
    </location>
</feature>
<name>A0A6G1JP47_9PLEO</name>
<evidence type="ECO:0000256" key="1">
    <source>
        <dbReference type="SAM" id="MobiDB-lite"/>
    </source>
</evidence>
<keyword evidence="3" id="KW-1185">Reference proteome</keyword>
<accession>A0A6G1JP47</accession>
<sequence>MSPELAEFDINALNLAPSKTSDDLVPPVSKGKGKERAGETAQPNAGSFIVEMMNEMRNQILKDVSDLFTEMREAEKEVGPEKSPFTRQTRGTKRGNAHLREPPVSSAKRAKNRLRRIRNFGSVWDYKVDNRIRRVFVLFYMTATQRRPFPAAQCCGKPYINESFSPPVQAGENGNLPAQAEPPVNNHLPYSQLRTSKISLHYLSCPAVQVKGAQAHPIVPPASNIDQVIALPGVSSDQSTSCTPAHIFSLCRASYEM</sequence>
<dbReference type="AlphaFoldDB" id="A0A6G1JP47"/>
<dbReference type="Proteomes" id="UP000799291">
    <property type="component" value="Unassembled WGS sequence"/>
</dbReference>
<feature type="region of interest" description="Disordered" evidence="1">
    <location>
        <begin position="74"/>
        <end position="109"/>
    </location>
</feature>
<reference evidence="2" key="1">
    <citation type="journal article" date="2020" name="Stud. Mycol.">
        <title>101 Dothideomycetes genomes: a test case for predicting lifestyles and emergence of pathogens.</title>
        <authorList>
            <person name="Haridas S."/>
            <person name="Albert R."/>
            <person name="Binder M."/>
            <person name="Bloem J."/>
            <person name="Labutti K."/>
            <person name="Salamov A."/>
            <person name="Andreopoulos B."/>
            <person name="Baker S."/>
            <person name="Barry K."/>
            <person name="Bills G."/>
            <person name="Bluhm B."/>
            <person name="Cannon C."/>
            <person name="Castanera R."/>
            <person name="Culley D."/>
            <person name="Daum C."/>
            <person name="Ezra D."/>
            <person name="Gonzalez J."/>
            <person name="Henrissat B."/>
            <person name="Kuo A."/>
            <person name="Liang C."/>
            <person name="Lipzen A."/>
            <person name="Lutzoni F."/>
            <person name="Magnuson J."/>
            <person name="Mondo S."/>
            <person name="Nolan M."/>
            <person name="Ohm R."/>
            <person name="Pangilinan J."/>
            <person name="Park H.-J."/>
            <person name="Ramirez L."/>
            <person name="Alfaro M."/>
            <person name="Sun H."/>
            <person name="Tritt A."/>
            <person name="Yoshinaga Y."/>
            <person name="Zwiers L.-H."/>
            <person name="Turgeon B."/>
            <person name="Goodwin S."/>
            <person name="Spatafora J."/>
            <person name="Crous P."/>
            <person name="Grigoriev I."/>
        </authorList>
    </citation>
    <scope>NUCLEOTIDE SEQUENCE</scope>
    <source>
        <strain evidence="2">CBS 122367</strain>
    </source>
</reference>
<gene>
    <name evidence="2" type="ORF">K458DRAFT_449111</name>
</gene>
<dbReference type="EMBL" id="MU005569">
    <property type="protein sequence ID" value="KAF2692198.1"/>
    <property type="molecule type" value="Genomic_DNA"/>
</dbReference>
<evidence type="ECO:0000313" key="3">
    <source>
        <dbReference type="Proteomes" id="UP000799291"/>
    </source>
</evidence>
<organism evidence="2 3">
    <name type="scientific">Lentithecium fluviatile CBS 122367</name>
    <dbReference type="NCBI Taxonomy" id="1168545"/>
    <lineage>
        <taxon>Eukaryota</taxon>
        <taxon>Fungi</taxon>
        <taxon>Dikarya</taxon>
        <taxon>Ascomycota</taxon>
        <taxon>Pezizomycotina</taxon>
        <taxon>Dothideomycetes</taxon>
        <taxon>Pleosporomycetidae</taxon>
        <taxon>Pleosporales</taxon>
        <taxon>Massarineae</taxon>
        <taxon>Lentitheciaceae</taxon>
        <taxon>Lentithecium</taxon>
    </lineage>
</organism>